<evidence type="ECO:0000313" key="4">
    <source>
        <dbReference type="EMBL" id="EUD66946.1"/>
    </source>
</evidence>
<evidence type="ECO:0000256" key="2">
    <source>
        <dbReference type="SAM" id="SignalP"/>
    </source>
</evidence>
<feature type="compositionally biased region" description="Basic and acidic residues" evidence="1">
    <location>
        <begin position="368"/>
        <end position="393"/>
    </location>
</feature>
<feature type="compositionally biased region" description="Polar residues" evidence="1">
    <location>
        <begin position="326"/>
        <end position="367"/>
    </location>
</feature>
<feature type="domain" description="Plasmodium RESA N-terminal" evidence="3">
    <location>
        <begin position="152"/>
        <end position="267"/>
    </location>
</feature>
<dbReference type="VEuPathDB" id="PlasmoDB:C922_02530"/>
<protein>
    <recommendedName>
        <fullName evidence="3">Plasmodium RESA N-terminal domain-containing protein</fullName>
    </recommendedName>
</protein>
<sequence length="393" mass="43473">MLTASRVVFSVFTLMNVVLLNGDLPSESAVSLGGAGPKALRQLSQFTSDSDAHASPKDLNSTGHDNDWGEGKRSDVANAGTSSQATSSSIKKQQQMKRQQDDEEDDEEDEEDDSSDEEDEEDDSSDEEDDDDDEDEDEEEEEEEGGIDVSAILKEHMFVVPKEKVKLLLDECHRIQKSDCDRALDNLFGELHDLSLQCGIPKEEKMALWNECLDDISNDFEEIDDYYNNIYDFNMNAQTVVTISFVYSLTNFLNVWTNTIEGIEKKWCALFAERAFDYKDAVSKGKLGKPRRQSSQKGEVATTSHEPGTESSQKGEVDTTSHEPGTESSQKGEPGTESTQKGQVATTSNQPGTESTQKGQVATTSHEVGTEDAQKEGIDSKKEETDAKKSNEQ</sequence>
<dbReference type="InterPro" id="IPR019111">
    <property type="entry name" value="PRESA_N"/>
</dbReference>
<dbReference type="RefSeq" id="XP_008816351.1">
    <property type="nucleotide sequence ID" value="XM_008818129.1"/>
</dbReference>
<name>W7ANM8_9APIC</name>
<accession>W7ANM8</accession>
<dbReference type="InterPro" id="IPR044885">
    <property type="entry name" value="PRESA_N_sf"/>
</dbReference>
<feature type="chain" id="PRO_5004888556" description="Plasmodium RESA N-terminal domain-containing protein" evidence="2">
    <location>
        <begin position="23"/>
        <end position="393"/>
    </location>
</feature>
<feature type="region of interest" description="Disordered" evidence="1">
    <location>
        <begin position="284"/>
        <end position="393"/>
    </location>
</feature>
<keyword evidence="5" id="KW-1185">Reference proteome</keyword>
<dbReference type="OrthoDB" id="387557at2759"/>
<feature type="compositionally biased region" description="Polar residues" evidence="1">
    <location>
        <begin position="79"/>
        <end position="97"/>
    </location>
</feature>
<organism evidence="4 5">
    <name type="scientific">Plasmodium inui San Antonio 1</name>
    <dbReference type="NCBI Taxonomy" id="1237626"/>
    <lineage>
        <taxon>Eukaryota</taxon>
        <taxon>Sar</taxon>
        <taxon>Alveolata</taxon>
        <taxon>Apicomplexa</taxon>
        <taxon>Aconoidasida</taxon>
        <taxon>Haemosporida</taxon>
        <taxon>Plasmodiidae</taxon>
        <taxon>Plasmodium</taxon>
        <taxon>Plasmodium (Plasmodium)</taxon>
    </lineage>
</organism>
<evidence type="ECO:0000259" key="3">
    <source>
        <dbReference type="Pfam" id="PF09687"/>
    </source>
</evidence>
<gene>
    <name evidence="4" type="ORF">C922_02530</name>
</gene>
<evidence type="ECO:0000256" key="1">
    <source>
        <dbReference type="SAM" id="MobiDB-lite"/>
    </source>
</evidence>
<feature type="compositionally biased region" description="Basic and acidic residues" evidence="1">
    <location>
        <begin position="64"/>
        <end position="75"/>
    </location>
</feature>
<reference evidence="4 5" key="1">
    <citation type="submission" date="2013-02" db="EMBL/GenBank/DDBJ databases">
        <title>The Genome Sequence of Plasmodium inui San Antonio 1.</title>
        <authorList>
            <consortium name="The Broad Institute Genome Sequencing Platform"/>
            <consortium name="The Broad Institute Genome Sequencing Center for Infectious Disease"/>
            <person name="Neafsey D."/>
            <person name="Cheeseman I."/>
            <person name="Volkman S."/>
            <person name="Adams J."/>
            <person name="Walker B."/>
            <person name="Young S.K."/>
            <person name="Zeng Q."/>
            <person name="Gargeya S."/>
            <person name="Fitzgerald M."/>
            <person name="Haas B."/>
            <person name="Abouelleil A."/>
            <person name="Alvarado L."/>
            <person name="Arachchi H.M."/>
            <person name="Berlin A.M."/>
            <person name="Chapman S.B."/>
            <person name="Dewar J."/>
            <person name="Goldberg J."/>
            <person name="Griggs A."/>
            <person name="Gujja S."/>
            <person name="Hansen M."/>
            <person name="Howarth C."/>
            <person name="Imamovic A."/>
            <person name="Larimer J."/>
            <person name="McCowan C."/>
            <person name="Murphy C."/>
            <person name="Neiman D."/>
            <person name="Pearson M."/>
            <person name="Priest M."/>
            <person name="Roberts A."/>
            <person name="Saif S."/>
            <person name="Shea T."/>
            <person name="Sisk P."/>
            <person name="Sykes S."/>
            <person name="Wortman J."/>
            <person name="Nusbaum C."/>
            <person name="Birren B."/>
        </authorList>
    </citation>
    <scope>NUCLEOTIDE SEQUENCE [LARGE SCALE GENOMIC DNA]</scope>
    <source>
        <strain evidence="4 5">San Antonio 1</strain>
    </source>
</reference>
<feature type="compositionally biased region" description="Basic and acidic residues" evidence="1">
    <location>
        <begin position="313"/>
        <end position="325"/>
    </location>
</feature>
<dbReference type="Proteomes" id="UP000030640">
    <property type="component" value="Unassembled WGS sequence"/>
</dbReference>
<keyword evidence="2" id="KW-0732">Signal</keyword>
<dbReference type="AlphaFoldDB" id="W7ANM8"/>
<proteinExistence type="predicted"/>
<dbReference type="Pfam" id="PF09687">
    <property type="entry name" value="PRESAN"/>
    <property type="match status" value="1"/>
</dbReference>
<feature type="region of interest" description="Disordered" evidence="1">
    <location>
        <begin position="43"/>
        <end position="152"/>
    </location>
</feature>
<feature type="compositionally biased region" description="Polar residues" evidence="1">
    <location>
        <begin position="295"/>
        <end position="312"/>
    </location>
</feature>
<feature type="signal peptide" evidence="2">
    <location>
        <begin position="1"/>
        <end position="22"/>
    </location>
</feature>
<evidence type="ECO:0000313" key="5">
    <source>
        <dbReference type="Proteomes" id="UP000030640"/>
    </source>
</evidence>
<dbReference type="Gene3D" id="6.10.280.180">
    <property type="entry name" value="Plasmodium RESA, N-terminal helical domain"/>
    <property type="match status" value="1"/>
</dbReference>
<dbReference type="EMBL" id="KI965468">
    <property type="protein sequence ID" value="EUD66946.1"/>
    <property type="molecule type" value="Genomic_DNA"/>
</dbReference>
<dbReference type="GeneID" id="20037804"/>
<feature type="compositionally biased region" description="Acidic residues" evidence="1">
    <location>
        <begin position="101"/>
        <end position="146"/>
    </location>
</feature>